<dbReference type="EMBL" id="CP080764">
    <property type="protein sequence ID" value="QYY43353.1"/>
    <property type="molecule type" value="Genomic_DNA"/>
</dbReference>
<protein>
    <submittedName>
        <fullName evidence="2">Uncharacterized protein</fullName>
    </submittedName>
</protein>
<gene>
    <name evidence="2" type="ORF">K3F53_03485</name>
</gene>
<dbReference type="Proteomes" id="UP000826616">
    <property type="component" value="Chromosome"/>
</dbReference>
<keyword evidence="3" id="KW-1185">Reference proteome</keyword>
<organism evidence="2 3">
    <name type="scientific">Aneurinibacillus thermoaerophilus</name>
    <dbReference type="NCBI Taxonomy" id="143495"/>
    <lineage>
        <taxon>Bacteria</taxon>
        <taxon>Bacillati</taxon>
        <taxon>Bacillota</taxon>
        <taxon>Bacilli</taxon>
        <taxon>Bacillales</taxon>
        <taxon>Paenibacillaceae</taxon>
        <taxon>Aneurinibacillus group</taxon>
        <taxon>Aneurinibacillus</taxon>
    </lineage>
</organism>
<evidence type="ECO:0000256" key="1">
    <source>
        <dbReference type="SAM" id="SignalP"/>
    </source>
</evidence>
<sequence length="174" mass="20270">MKKTLKLALSLTLSLSLTAPVALAPSHVGAAPKKSTNQKQQYYTKADKSYIQHHSAVLYKLRTQTEDLLKFFFEVDKYDEEQFVKIVENKIDAWEKTMHQALKYRPQDVPAKFNKAHSLFVAAIEANIESFSPFENEDEDPEVTIKKMEQKHKIFKQKAYAFDQEIKRLNKIYK</sequence>
<accession>A0ABX8YCD3</accession>
<evidence type="ECO:0000313" key="2">
    <source>
        <dbReference type="EMBL" id="QYY43353.1"/>
    </source>
</evidence>
<dbReference type="RefSeq" id="WP_057899789.1">
    <property type="nucleotide sequence ID" value="NZ_CP080764.1"/>
</dbReference>
<evidence type="ECO:0000313" key="3">
    <source>
        <dbReference type="Proteomes" id="UP000826616"/>
    </source>
</evidence>
<keyword evidence="1" id="KW-0732">Signal</keyword>
<dbReference type="GeneID" id="97140421"/>
<reference evidence="2 3" key="1">
    <citation type="submission" date="2021-08" db="EMBL/GenBank/DDBJ databases">
        <title>Complete genome sequence of the strain Aneurinibacillus thermoaerophilus CCM 8960.</title>
        <authorList>
            <person name="Musilova J."/>
            <person name="Kourilova X."/>
            <person name="Pernicova I."/>
            <person name="Bezdicek M."/>
            <person name="Lengerova M."/>
            <person name="Obruca S."/>
            <person name="Sedlar K."/>
        </authorList>
    </citation>
    <scope>NUCLEOTIDE SEQUENCE [LARGE SCALE GENOMIC DNA]</scope>
    <source>
        <strain evidence="2 3">CCM 8960</strain>
    </source>
</reference>
<feature type="signal peptide" evidence="1">
    <location>
        <begin position="1"/>
        <end position="24"/>
    </location>
</feature>
<proteinExistence type="predicted"/>
<feature type="chain" id="PRO_5047074423" evidence="1">
    <location>
        <begin position="25"/>
        <end position="174"/>
    </location>
</feature>
<name>A0ABX8YCD3_ANETH</name>